<dbReference type="Gene3D" id="3.90.176.10">
    <property type="entry name" value="Toxin ADP-ribosyltransferase, Chain A, domain 1"/>
    <property type="match status" value="1"/>
</dbReference>
<dbReference type="STRING" id="150146.SAMN05443667_1134"/>
<dbReference type="EMBL" id="FNRD01000013">
    <property type="protein sequence ID" value="SEA94919.1"/>
    <property type="molecule type" value="Genomic_DNA"/>
</dbReference>
<accession>A0A1H4FC74</accession>
<dbReference type="AlphaFoldDB" id="A0A1H4FC74"/>
<evidence type="ECO:0000313" key="1">
    <source>
        <dbReference type="EMBL" id="SEA94919.1"/>
    </source>
</evidence>
<dbReference type="RefSeq" id="WP_091092399.1">
    <property type="nucleotide sequence ID" value="NZ_FNRD01000013.1"/>
</dbReference>
<organism evidence="1 2">
    <name type="scientific">Flavobacterium gillisiae</name>
    <dbReference type="NCBI Taxonomy" id="150146"/>
    <lineage>
        <taxon>Bacteria</taxon>
        <taxon>Pseudomonadati</taxon>
        <taxon>Bacteroidota</taxon>
        <taxon>Flavobacteriia</taxon>
        <taxon>Flavobacteriales</taxon>
        <taxon>Flavobacteriaceae</taxon>
        <taxon>Flavobacterium</taxon>
    </lineage>
</organism>
<proteinExistence type="predicted"/>
<reference evidence="2" key="1">
    <citation type="submission" date="2016-10" db="EMBL/GenBank/DDBJ databases">
        <authorList>
            <person name="Varghese N."/>
            <person name="Submissions S."/>
        </authorList>
    </citation>
    <scope>NUCLEOTIDE SEQUENCE [LARGE SCALE GENOMIC DNA]</scope>
    <source>
        <strain evidence="2">DSM 22376</strain>
    </source>
</reference>
<gene>
    <name evidence="1" type="ORF">SAMN05443667_1134</name>
</gene>
<keyword evidence="2" id="KW-1185">Reference proteome</keyword>
<sequence>MDKENFYTQLTQEEKIIFNKYKSNENSFCYNLNDNLRSNTLTNEQLTQTKILDKIILKYTYNDEIVLHRATIEELILPFLNDNLYTNPEFLSTATDLESIESHFTNVNNPVYIQFQCVPNTNMAPLQSNPQFGDLENEMLLGRNFDYELIENRITKDRIEIDSIMGRFYGQNVNSLRIIIVKTVN</sequence>
<evidence type="ECO:0008006" key="3">
    <source>
        <dbReference type="Google" id="ProtNLM"/>
    </source>
</evidence>
<dbReference type="Proteomes" id="UP000198951">
    <property type="component" value="Unassembled WGS sequence"/>
</dbReference>
<dbReference type="PROSITE" id="PS51996">
    <property type="entry name" value="TR_MART"/>
    <property type="match status" value="1"/>
</dbReference>
<protein>
    <recommendedName>
        <fullName evidence="3">ADP ribosyltransferase domain-containing protein</fullName>
    </recommendedName>
</protein>
<evidence type="ECO:0000313" key="2">
    <source>
        <dbReference type="Proteomes" id="UP000198951"/>
    </source>
</evidence>
<name>A0A1H4FC74_9FLAO</name>
<dbReference type="SUPFAM" id="SSF56399">
    <property type="entry name" value="ADP-ribosylation"/>
    <property type="match status" value="1"/>
</dbReference>
<dbReference type="OrthoDB" id="347714at117743"/>